<evidence type="ECO:0000256" key="1">
    <source>
        <dbReference type="ARBA" id="ARBA00022803"/>
    </source>
</evidence>
<name>A0AAV1HQX9_9CHLO</name>
<proteinExistence type="predicted"/>
<dbReference type="GO" id="GO:0101031">
    <property type="term" value="C:protein folding chaperone complex"/>
    <property type="evidence" value="ECO:0007669"/>
    <property type="project" value="TreeGrafter"/>
</dbReference>
<dbReference type="SMART" id="SM00028">
    <property type="entry name" value="TPR"/>
    <property type="match status" value="3"/>
</dbReference>
<dbReference type="InterPro" id="IPR019734">
    <property type="entry name" value="TPR_rpt"/>
</dbReference>
<dbReference type="PANTHER" id="PTHR46423">
    <property type="entry name" value="RNA POLYMERASE II-ASSOCIATED PROTEIN 3"/>
    <property type="match status" value="1"/>
</dbReference>
<dbReference type="PANTHER" id="PTHR46423:SF1">
    <property type="entry name" value="RNA POLYMERASE II-ASSOCIATED PROTEIN 3"/>
    <property type="match status" value="1"/>
</dbReference>
<evidence type="ECO:0000313" key="4">
    <source>
        <dbReference type="Proteomes" id="UP001314263"/>
    </source>
</evidence>
<dbReference type="Gene3D" id="1.25.40.10">
    <property type="entry name" value="Tetratricopeptide repeat domain"/>
    <property type="match status" value="1"/>
</dbReference>
<feature type="repeat" description="TPR" evidence="2">
    <location>
        <begin position="136"/>
        <end position="169"/>
    </location>
</feature>
<keyword evidence="4" id="KW-1185">Reference proteome</keyword>
<evidence type="ECO:0000256" key="2">
    <source>
        <dbReference type="PROSITE-ProRule" id="PRU00339"/>
    </source>
</evidence>
<accession>A0AAV1HQX9</accession>
<dbReference type="Proteomes" id="UP001314263">
    <property type="component" value="Unassembled WGS sequence"/>
</dbReference>
<organism evidence="3 4">
    <name type="scientific">Coccomyxa viridis</name>
    <dbReference type="NCBI Taxonomy" id="1274662"/>
    <lineage>
        <taxon>Eukaryota</taxon>
        <taxon>Viridiplantae</taxon>
        <taxon>Chlorophyta</taxon>
        <taxon>core chlorophytes</taxon>
        <taxon>Trebouxiophyceae</taxon>
        <taxon>Trebouxiophyceae incertae sedis</taxon>
        <taxon>Coccomyxaceae</taxon>
        <taxon>Coccomyxa</taxon>
    </lineage>
</organism>
<dbReference type="EMBL" id="CAUYUE010000001">
    <property type="protein sequence ID" value="CAK0734157.1"/>
    <property type="molecule type" value="Genomic_DNA"/>
</dbReference>
<dbReference type="PROSITE" id="PS50005">
    <property type="entry name" value="TPR"/>
    <property type="match status" value="1"/>
</dbReference>
<dbReference type="AlphaFoldDB" id="A0AAV1HQX9"/>
<evidence type="ECO:0000313" key="3">
    <source>
        <dbReference type="EMBL" id="CAK0734157.1"/>
    </source>
</evidence>
<dbReference type="SUPFAM" id="SSF48452">
    <property type="entry name" value="TPR-like"/>
    <property type="match status" value="1"/>
</dbReference>
<dbReference type="Pfam" id="PF13414">
    <property type="entry name" value="TPR_11"/>
    <property type="match status" value="1"/>
</dbReference>
<protein>
    <submittedName>
        <fullName evidence="3">Uncharacterized protein</fullName>
    </submittedName>
</protein>
<dbReference type="InterPro" id="IPR011990">
    <property type="entry name" value="TPR-like_helical_dom_sf"/>
</dbReference>
<keyword evidence="1 2" id="KW-0802">TPR repeat</keyword>
<reference evidence="3 4" key="1">
    <citation type="submission" date="2023-10" db="EMBL/GenBank/DDBJ databases">
        <authorList>
            <person name="Maclean D."/>
            <person name="Macfadyen A."/>
        </authorList>
    </citation>
    <scope>NUCLEOTIDE SEQUENCE [LARGE SCALE GENOMIC DNA]</scope>
</reference>
<sequence length="249" mass="27055">MAVMAYLGTVESIALLSNSRDNGFTGVNLYCDDEASFVDAPPNPRATEVAFCCGKQMQVQGDAFLARVFDNEDDFERLDFTLREVASSAQWVKEAAAQNEAKMRGDGAGSILRRMQEKKQQPAQQAPAKVLELKPAEAAKENGNAAFKKGDLQKALELYTEAIQLDSKMAAAYSNRALVSLKLSQPEAAEADCTHALELDPSNAKALLRRAAARKALGQERTAKVDYQAVLQLQPSNKEAAEALQALQM</sequence>
<dbReference type="InterPro" id="IPR051966">
    <property type="entry name" value="RPAP3"/>
</dbReference>
<gene>
    <name evidence="3" type="ORF">CVIRNUC_000391</name>
</gene>
<comment type="caution">
    <text evidence="3">The sequence shown here is derived from an EMBL/GenBank/DDBJ whole genome shotgun (WGS) entry which is preliminary data.</text>
</comment>